<comment type="caution">
    <text evidence="1">The sequence shown here is derived from an EMBL/GenBank/DDBJ whole genome shotgun (WGS) entry which is preliminary data.</text>
</comment>
<evidence type="ECO:0000313" key="2">
    <source>
        <dbReference type="Proteomes" id="UP000772434"/>
    </source>
</evidence>
<sequence length="253" mass="28408">MRCSLVSIKAAFTSTLPSYVHLMNSLDTSTFPIELIALIIHETWASSLTTFERARFIKNSLLVNSTWMKFFIHESCTNVHLVSGQYALHYGDIIDGKSAVYNFIARIDGVTVRRLCRSFTIHCIDPRIVPQPPETRCYVGPVHPMGVSAHIFVSRLQQGVFPNFNGHIVVQYSNKVPFTLMDLLMWQFPDTLKGVKRTWGLSTSEFWAVGLSGLNPQNATSLYDLLVAFLEIVTDVHKGSNIGRSPPWDSVTS</sequence>
<organism evidence="1 2">
    <name type="scientific">Rhodocollybia butyracea</name>
    <dbReference type="NCBI Taxonomy" id="206335"/>
    <lineage>
        <taxon>Eukaryota</taxon>
        <taxon>Fungi</taxon>
        <taxon>Dikarya</taxon>
        <taxon>Basidiomycota</taxon>
        <taxon>Agaricomycotina</taxon>
        <taxon>Agaricomycetes</taxon>
        <taxon>Agaricomycetidae</taxon>
        <taxon>Agaricales</taxon>
        <taxon>Marasmiineae</taxon>
        <taxon>Omphalotaceae</taxon>
        <taxon>Rhodocollybia</taxon>
    </lineage>
</organism>
<reference evidence="1" key="1">
    <citation type="submission" date="2020-11" db="EMBL/GenBank/DDBJ databases">
        <authorList>
            <consortium name="DOE Joint Genome Institute"/>
            <person name="Ahrendt S."/>
            <person name="Riley R."/>
            <person name="Andreopoulos W."/>
            <person name="Labutti K."/>
            <person name="Pangilinan J."/>
            <person name="Ruiz-Duenas F.J."/>
            <person name="Barrasa J.M."/>
            <person name="Sanchez-Garcia M."/>
            <person name="Camarero S."/>
            <person name="Miyauchi S."/>
            <person name="Serrano A."/>
            <person name="Linde D."/>
            <person name="Babiker R."/>
            <person name="Drula E."/>
            <person name="Ayuso-Fernandez I."/>
            <person name="Pacheco R."/>
            <person name="Padilla G."/>
            <person name="Ferreira P."/>
            <person name="Barriuso J."/>
            <person name="Kellner H."/>
            <person name="Castanera R."/>
            <person name="Alfaro M."/>
            <person name="Ramirez L."/>
            <person name="Pisabarro A.G."/>
            <person name="Kuo A."/>
            <person name="Tritt A."/>
            <person name="Lipzen A."/>
            <person name="He G."/>
            <person name="Yan M."/>
            <person name="Ng V."/>
            <person name="Cullen D."/>
            <person name="Martin F."/>
            <person name="Rosso M.-N."/>
            <person name="Henrissat B."/>
            <person name="Hibbett D."/>
            <person name="Martinez A.T."/>
            <person name="Grigoriev I.V."/>
        </authorList>
    </citation>
    <scope>NUCLEOTIDE SEQUENCE</scope>
    <source>
        <strain evidence="1">AH 40177</strain>
    </source>
</reference>
<dbReference type="Proteomes" id="UP000772434">
    <property type="component" value="Unassembled WGS sequence"/>
</dbReference>
<gene>
    <name evidence="1" type="ORF">BDP27DRAFT_1312625</name>
</gene>
<dbReference type="AlphaFoldDB" id="A0A9P5Q7B6"/>
<dbReference type="OrthoDB" id="2865823at2759"/>
<keyword evidence="2" id="KW-1185">Reference proteome</keyword>
<name>A0A9P5Q7B6_9AGAR</name>
<evidence type="ECO:0000313" key="1">
    <source>
        <dbReference type="EMBL" id="KAF9076808.1"/>
    </source>
</evidence>
<dbReference type="EMBL" id="JADNRY010000005">
    <property type="protein sequence ID" value="KAF9076808.1"/>
    <property type="molecule type" value="Genomic_DNA"/>
</dbReference>
<accession>A0A9P5Q7B6</accession>
<proteinExistence type="predicted"/>
<protein>
    <submittedName>
        <fullName evidence="1">Uncharacterized protein</fullName>
    </submittedName>
</protein>